<dbReference type="Proteomes" id="UP001275440">
    <property type="component" value="Unassembled WGS sequence"/>
</dbReference>
<sequence>MATSSVETKATYTTPSNPTIADLEQFLLLVADWPRDTPIAMQQFATRMGGDISSTTITATMRGAHR</sequence>
<dbReference type="EMBL" id="WBMO01000004">
    <property type="protein sequence ID" value="MDV2477402.1"/>
    <property type="molecule type" value="Genomic_DNA"/>
</dbReference>
<dbReference type="EMBL" id="WBMO01000005">
    <property type="protein sequence ID" value="MDV2477452.1"/>
    <property type="molecule type" value="Genomic_DNA"/>
</dbReference>
<proteinExistence type="predicted"/>
<organism evidence="2 3">
    <name type="scientific">Rhodococcus zopfii</name>
    <dbReference type="NCBI Taxonomy" id="43772"/>
    <lineage>
        <taxon>Bacteria</taxon>
        <taxon>Bacillati</taxon>
        <taxon>Actinomycetota</taxon>
        <taxon>Actinomycetes</taxon>
        <taxon>Mycobacteriales</taxon>
        <taxon>Nocardiaceae</taxon>
        <taxon>Rhodococcus</taxon>
    </lineage>
</organism>
<evidence type="ECO:0000313" key="2">
    <source>
        <dbReference type="EMBL" id="MDV2477452.1"/>
    </source>
</evidence>
<accession>A0ABU3WTW5</accession>
<keyword evidence="3" id="KW-1185">Reference proteome</keyword>
<evidence type="ECO:0000313" key="3">
    <source>
        <dbReference type="Proteomes" id="UP001275440"/>
    </source>
</evidence>
<reference evidence="2 3" key="1">
    <citation type="submission" date="2019-10" db="EMBL/GenBank/DDBJ databases">
        <title>Draft Genome Assembly of Rhodococcus zopfii DSM44189.</title>
        <authorList>
            <person name="Sutton J.M."/>
            <person name="Akob D.M."/>
            <person name="Bushman T.J."/>
        </authorList>
    </citation>
    <scope>NUCLEOTIDE SEQUENCE [LARGE SCALE GENOMIC DNA]</scope>
    <source>
        <strain evidence="2 3">DSM 44189</strain>
    </source>
</reference>
<gene>
    <name evidence="1" type="ORF">F8M49_22125</name>
    <name evidence="2" type="ORF">F8M49_22390</name>
</gene>
<protein>
    <submittedName>
        <fullName evidence="2">Uncharacterized protein</fullName>
    </submittedName>
</protein>
<comment type="caution">
    <text evidence="2">The sequence shown here is derived from an EMBL/GenBank/DDBJ whole genome shotgun (WGS) entry which is preliminary data.</text>
</comment>
<name>A0ABU3WTW5_9NOCA</name>
<evidence type="ECO:0000313" key="1">
    <source>
        <dbReference type="EMBL" id="MDV2477402.1"/>
    </source>
</evidence>